<proteinExistence type="predicted"/>
<evidence type="ECO:0000313" key="2">
    <source>
        <dbReference type="Proteomes" id="UP000765509"/>
    </source>
</evidence>
<evidence type="ECO:0000313" key="1">
    <source>
        <dbReference type="EMBL" id="MBW0514944.1"/>
    </source>
</evidence>
<dbReference type="AlphaFoldDB" id="A0A9Q3HTV7"/>
<sequence length="205" mass="22902">MTPSEIRRVVYVNQIKIIHFGCVAIFSSTRLLIALVEFRPFTTISEVEVNQWDELSQFLFCKRRFTDPIATSGALLEGFIFAIGWRKFSTKNEQFGQSLRYVPTIQTTPSTSEGSQRLPHESLHCAGSQQFKQFLNPVQALDNSHANAYAGAGSSNSKNSLRLCRLPTIHMRILTLLQVPTVLKIPQPLQASDNSHANPHACEGS</sequence>
<accession>A0A9Q3HTV7</accession>
<reference evidence="1" key="1">
    <citation type="submission" date="2021-03" db="EMBL/GenBank/DDBJ databases">
        <title>Draft genome sequence of rust myrtle Austropuccinia psidii MF-1, a brazilian biotype.</title>
        <authorList>
            <person name="Quecine M.C."/>
            <person name="Pachon D.M.R."/>
            <person name="Bonatelli M.L."/>
            <person name="Correr F.H."/>
            <person name="Franceschini L.M."/>
            <person name="Leite T.F."/>
            <person name="Margarido G.R.A."/>
            <person name="Almeida C.A."/>
            <person name="Ferrarezi J.A."/>
            <person name="Labate C.A."/>
        </authorList>
    </citation>
    <scope>NUCLEOTIDE SEQUENCE</scope>
    <source>
        <strain evidence="1">MF-1</strain>
    </source>
</reference>
<organism evidence="1 2">
    <name type="scientific">Austropuccinia psidii MF-1</name>
    <dbReference type="NCBI Taxonomy" id="1389203"/>
    <lineage>
        <taxon>Eukaryota</taxon>
        <taxon>Fungi</taxon>
        <taxon>Dikarya</taxon>
        <taxon>Basidiomycota</taxon>
        <taxon>Pucciniomycotina</taxon>
        <taxon>Pucciniomycetes</taxon>
        <taxon>Pucciniales</taxon>
        <taxon>Sphaerophragmiaceae</taxon>
        <taxon>Austropuccinia</taxon>
    </lineage>
</organism>
<keyword evidence="2" id="KW-1185">Reference proteome</keyword>
<dbReference type="OrthoDB" id="2505311at2759"/>
<dbReference type="EMBL" id="AVOT02024330">
    <property type="protein sequence ID" value="MBW0514944.1"/>
    <property type="molecule type" value="Genomic_DNA"/>
</dbReference>
<comment type="caution">
    <text evidence="1">The sequence shown here is derived from an EMBL/GenBank/DDBJ whole genome shotgun (WGS) entry which is preliminary data.</text>
</comment>
<protein>
    <submittedName>
        <fullName evidence="1">Uncharacterized protein</fullName>
    </submittedName>
</protein>
<gene>
    <name evidence="1" type="ORF">O181_054659</name>
</gene>
<name>A0A9Q3HTV7_9BASI</name>
<dbReference type="Proteomes" id="UP000765509">
    <property type="component" value="Unassembled WGS sequence"/>
</dbReference>